<protein>
    <recommendedName>
        <fullName evidence="7">MobA-like NTP transferase domain-containing protein</fullName>
    </recommendedName>
</protein>
<reference evidence="5 6" key="1">
    <citation type="journal article" date="2016" name="Nat. Commun.">
        <title>Thousands of microbial genomes shed light on interconnected biogeochemical processes in an aquifer system.</title>
        <authorList>
            <person name="Anantharaman K."/>
            <person name="Brown C.T."/>
            <person name="Hug L.A."/>
            <person name="Sharon I."/>
            <person name="Castelle C.J."/>
            <person name="Probst A.J."/>
            <person name="Thomas B.C."/>
            <person name="Singh A."/>
            <person name="Wilkins M.J."/>
            <person name="Karaoz U."/>
            <person name="Brodie E.L."/>
            <person name="Williams K.H."/>
            <person name="Hubbard S.S."/>
            <person name="Banfield J.F."/>
        </authorList>
    </citation>
    <scope>NUCLEOTIDE SEQUENCE [LARGE SCALE GENOMIC DNA]</scope>
</reference>
<gene>
    <name evidence="5" type="ORF">A3B50_00870</name>
</gene>
<organism evidence="5 6">
    <name type="scientific">Candidatus Roizmanbacteria bacterium RIFCSPLOWO2_01_FULL_40_42</name>
    <dbReference type="NCBI Taxonomy" id="1802066"/>
    <lineage>
        <taxon>Bacteria</taxon>
        <taxon>Candidatus Roizmaniibacteriota</taxon>
    </lineage>
</organism>
<evidence type="ECO:0000256" key="1">
    <source>
        <dbReference type="ARBA" id="ARBA00022679"/>
    </source>
</evidence>
<keyword evidence="2" id="KW-0548">Nucleotidyltransferase</keyword>
<comment type="caution">
    <text evidence="5">The sequence shown here is derived from an EMBL/GenBank/DDBJ whole genome shotgun (WGS) entry which is preliminary data.</text>
</comment>
<dbReference type="InterPro" id="IPR025877">
    <property type="entry name" value="MobA-like_NTP_Trfase"/>
</dbReference>
<feature type="domain" description="MobA-like NTP transferase" evidence="4">
    <location>
        <begin position="6"/>
        <end position="111"/>
    </location>
</feature>
<evidence type="ECO:0008006" key="7">
    <source>
        <dbReference type="Google" id="ProtNLM"/>
    </source>
</evidence>
<feature type="domain" description="Aminoglycoside phosphotransferase" evidence="3">
    <location>
        <begin position="364"/>
        <end position="429"/>
    </location>
</feature>
<evidence type="ECO:0000313" key="5">
    <source>
        <dbReference type="EMBL" id="OGK50815.1"/>
    </source>
</evidence>
<dbReference type="Proteomes" id="UP000178558">
    <property type="component" value="Unassembled WGS sequence"/>
</dbReference>
<evidence type="ECO:0000256" key="2">
    <source>
        <dbReference type="ARBA" id="ARBA00022695"/>
    </source>
</evidence>
<dbReference type="InterPro" id="IPR029044">
    <property type="entry name" value="Nucleotide-diphossugar_trans"/>
</dbReference>
<dbReference type="SUPFAM" id="SSF56112">
    <property type="entry name" value="Protein kinase-like (PK-like)"/>
    <property type="match status" value="1"/>
</dbReference>
<dbReference type="Gene3D" id="3.90.1200.10">
    <property type="match status" value="1"/>
</dbReference>
<dbReference type="SUPFAM" id="SSF53448">
    <property type="entry name" value="Nucleotide-diphospho-sugar transferases"/>
    <property type="match status" value="1"/>
</dbReference>
<dbReference type="GO" id="GO:0016779">
    <property type="term" value="F:nucleotidyltransferase activity"/>
    <property type="evidence" value="ECO:0007669"/>
    <property type="project" value="UniProtKB-KW"/>
</dbReference>
<dbReference type="Pfam" id="PF12804">
    <property type="entry name" value="NTP_transf_3"/>
    <property type="match status" value="1"/>
</dbReference>
<dbReference type="Pfam" id="PF01636">
    <property type="entry name" value="APH"/>
    <property type="match status" value="1"/>
</dbReference>
<sequence>MNRLVCILTAGKGTRMGPYASYLNKATLPIKKKAIISHIIEKFPKKTEFIIGLGFLGDQVRDYLEIAHADIRFHFIKIDKYEGRGSGPGYSLLQCKDKLKNPFYFVSCDTLWSNKIDLNAQNNWMGTAQVSTKDTQNYCNFKIDAGRIVSIKDKQKVDPLTHEAFVGLCFVKDTDIFFQGLENPSLKTGEVQVSDGIQALIDRSTVEARHIDWIDVGDEDKYKREVSKYENYDFSKSNEVLYILNKRVVKFFAEKSFAEKRVRKASLNPSVFPHIDKYINNFFSYPFIAGKTLYQSSTFPTFHKLLTWLDKKLWKKVASVDRQAFQAICKKFYYDKTLERLDLYYRKYSYVDAKTTINGIKTPKTRELLKQIPWNSMYEGIPSFIHGDLQFDNILYNHQKDSFVLLDWRQDFGGVVEYGDMYYDLAKMWGGIILNYDLIKLNLLKYEEENDGIYFDFAQRHLTKNYLQILEAFIKKKDLSVHKVKMLVGLIYLNMSPLHHSPFDKMLYSLGRQVLFSTLQDHGENK</sequence>
<evidence type="ECO:0000259" key="3">
    <source>
        <dbReference type="Pfam" id="PF01636"/>
    </source>
</evidence>
<keyword evidence="1" id="KW-0808">Transferase</keyword>
<dbReference type="Gene3D" id="3.90.550.10">
    <property type="entry name" value="Spore Coat Polysaccharide Biosynthesis Protein SpsA, Chain A"/>
    <property type="match status" value="1"/>
</dbReference>
<dbReference type="AlphaFoldDB" id="A0A1F7J5C5"/>
<dbReference type="InterPro" id="IPR050065">
    <property type="entry name" value="GlmU-like"/>
</dbReference>
<dbReference type="InterPro" id="IPR002575">
    <property type="entry name" value="Aminoglycoside_PTrfase"/>
</dbReference>
<proteinExistence type="predicted"/>
<evidence type="ECO:0000313" key="6">
    <source>
        <dbReference type="Proteomes" id="UP000178558"/>
    </source>
</evidence>
<name>A0A1F7J5C5_9BACT</name>
<dbReference type="InterPro" id="IPR011009">
    <property type="entry name" value="Kinase-like_dom_sf"/>
</dbReference>
<dbReference type="PANTHER" id="PTHR43584:SF8">
    <property type="entry name" value="N-ACETYLMURAMATE ALPHA-1-PHOSPHATE URIDYLYLTRANSFERASE"/>
    <property type="match status" value="1"/>
</dbReference>
<evidence type="ECO:0000259" key="4">
    <source>
        <dbReference type="Pfam" id="PF12804"/>
    </source>
</evidence>
<dbReference type="EMBL" id="MGAQ01000010">
    <property type="protein sequence ID" value="OGK50815.1"/>
    <property type="molecule type" value="Genomic_DNA"/>
</dbReference>
<accession>A0A1F7J5C5</accession>
<dbReference type="PANTHER" id="PTHR43584">
    <property type="entry name" value="NUCLEOTIDYL TRANSFERASE"/>
    <property type="match status" value="1"/>
</dbReference>